<keyword evidence="8" id="KW-0812">Transmembrane</keyword>
<dbReference type="InterPro" id="IPR045087">
    <property type="entry name" value="Cu-oxidase_fam"/>
</dbReference>
<dbReference type="InterPro" id="IPR011706">
    <property type="entry name" value="Cu-oxidase_C"/>
</dbReference>
<dbReference type="GO" id="GO:0010106">
    <property type="term" value="P:cellular response to iron ion starvation"/>
    <property type="evidence" value="ECO:0007669"/>
    <property type="project" value="TreeGrafter"/>
</dbReference>
<dbReference type="PANTHER" id="PTHR11709">
    <property type="entry name" value="MULTI-COPPER OXIDASE"/>
    <property type="match status" value="1"/>
</dbReference>
<keyword evidence="2" id="KW-0479">Metal-binding</keyword>
<dbReference type="Pfam" id="PF07732">
    <property type="entry name" value="Cu-oxidase_3"/>
    <property type="match status" value="1"/>
</dbReference>
<dbReference type="PROSITE" id="PS00080">
    <property type="entry name" value="MULTICOPPER_OXIDASE2"/>
    <property type="match status" value="1"/>
</dbReference>
<keyword evidence="8" id="KW-1133">Transmembrane helix</keyword>
<dbReference type="CDD" id="cd13877">
    <property type="entry name" value="CuRO_2_Fet3p_like"/>
    <property type="match status" value="1"/>
</dbReference>
<reference evidence="13 14" key="1">
    <citation type="submission" date="2016-03" db="EMBL/GenBank/DDBJ databases">
        <title>Comparative genomics of the ectomycorrhizal sister species Rhizopogon vinicolor and Rhizopogon vesiculosus (Basidiomycota: Boletales) reveals a divergence of the mating type B locus.</title>
        <authorList>
            <person name="Mujic A.B."/>
            <person name="Kuo A."/>
            <person name="Tritt A."/>
            <person name="Lipzen A."/>
            <person name="Chen C."/>
            <person name="Johnson J."/>
            <person name="Sharma A."/>
            <person name="Barry K."/>
            <person name="Grigoriev I.V."/>
            <person name="Spatafora J.W."/>
        </authorList>
    </citation>
    <scope>NUCLEOTIDE SEQUENCE [LARGE SCALE GENOMIC DNA]</scope>
    <source>
        <strain evidence="13 14">AM-OR11-056</strain>
    </source>
</reference>
<evidence type="ECO:0000256" key="6">
    <source>
        <dbReference type="ARBA" id="ARBA00023157"/>
    </source>
</evidence>
<evidence type="ECO:0000259" key="12">
    <source>
        <dbReference type="Pfam" id="PF07732"/>
    </source>
</evidence>
<feature type="signal peptide" evidence="9">
    <location>
        <begin position="1"/>
        <end position="18"/>
    </location>
</feature>
<dbReference type="InterPro" id="IPR033138">
    <property type="entry name" value="Cu_oxidase_CS"/>
</dbReference>
<dbReference type="InterPro" id="IPR011707">
    <property type="entry name" value="Cu-oxidase-like_N"/>
</dbReference>
<proteinExistence type="inferred from homology"/>
<evidence type="ECO:0000313" key="14">
    <source>
        <dbReference type="Proteomes" id="UP000183567"/>
    </source>
</evidence>
<dbReference type="GO" id="GO:0033573">
    <property type="term" value="C:high-affinity iron permease complex"/>
    <property type="evidence" value="ECO:0007669"/>
    <property type="project" value="TreeGrafter"/>
</dbReference>
<dbReference type="CDD" id="cd13899">
    <property type="entry name" value="CuRO_3_Fet3p"/>
    <property type="match status" value="1"/>
</dbReference>
<dbReference type="Pfam" id="PF07731">
    <property type="entry name" value="Cu-oxidase_2"/>
    <property type="match status" value="1"/>
</dbReference>
<evidence type="ECO:0000256" key="7">
    <source>
        <dbReference type="ARBA" id="ARBA00023180"/>
    </source>
</evidence>
<dbReference type="SUPFAM" id="SSF49503">
    <property type="entry name" value="Cupredoxins"/>
    <property type="match status" value="3"/>
</dbReference>
<feature type="chain" id="PRO_5012927505" evidence="9">
    <location>
        <begin position="19"/>
        <end position="642"/>
    </location>
</feature>
<dbReference type="OrthoDB" id="2121828at2759"/>
<name>A0A1J8QM28_9AGAM</name>
<dbReference type="GO" id="GO:0004322">
    <property type="term" value="F:ferroxidase activity"/>
    <property type="evidence" value="ECO:0007669"/>
    <property type="project" value="TreeGrafter"/>
</dbReference>
<evidence type="ECO:0000256" key="5">
    <source>
        <dbReference type="ARBA" id="ARBA00023008"/>
    </source>
</evidence>
<evidence type="ECO:0000259" key="10">
    <source>
        <dbReference type="Pfam" id="PF00394"/>
    </source>
</evidence>
<feature type="domain" description="Plastocyanin-like" evidence="11">
    <location>
        <begin position="421"/>
        <end position="528"/>
    </location>
</feature>
<evidence type="ECO:0000256" key="3">
    <source>
        <dbReference type="ARBA" id="ARBA00022729"/>
    </source>
</evidence>
<keyword evidence="6" id="KW-1015">Disulfide bond</keyword>
<evidence type="ECO:0000256" key="2">
    <source>
        <dbReference type="ARBA" id="ARBA00022723"/>
    </source>
</evidence>
<gene>
    <name evidence="13" type="ORF">AZE42_06496</name>
</gene>
<keyword evidence="3 9" id="KW-0732">Signal</keyword>
<feature type="transmembrane region" description="Helical" evidence="8">
    <location>
        <begin position="586"/>
        <end position="607"/>
    </location>
</feature>
<dbReference type="PANTHER" id="PTHR11709:SF361">
    <property type="entry name" value="IRON TRANSPORT MULTICOPPER OXIDASE FET3"/>
    <property type="match status" value="1"/>
</dbReference>
<evidence type="ECO:0000313" key="13">
    <source>
        <dbReference type="EMBL" id="OJA20939.1"/>
    </source>
</evidence>
<dbReference type="Proteomes" id="UP000183567">
    <property type="component" value="Unassembled WGS sequence"/>
</dbReference>
<evidence type="ECO:0000256" key="4">
    <source>
        <dbReference type="ARBA" id="ARBA00023002"/>
    </source>
</evidence>
<organism evidence="13 14">
    <name type="scientific">Rhizopogon vesiculosus</name>
    <dbReference type="NCBI Taxonomy" id="180088"/>
    <lineage>
        <taxon>Eukaryota</taxon>
        <taxon>Fungi</taxon>
        <taxon>Dikarya</taxon>
        <taxon>Basidiomycota</taxon>
        <taxon>Agaricomycotina</taxon>
        <taxon>Agaricomycetes</taxon>
        <taxon>Agaricomycetidae</taxon>
        <taxon>Boletales</taxon>
        <taxon>Suillineae</taxon>
        <taxon>Rhizopogonaceae</taxon>
        <taxon>Rhizopogon</taxon>
    </lineage>
</organism>
<dbReference type="InterPro" id="IPR044130">
    <property type="entry name" value="CuRO_2_Fet3-like"/>
</dbReference>
<feature type="domain" description="Plastocyanin-like" evidence="10">
    <location>
        <begin position="156"/>
        <end position="335"/>
    </location>
</feature>
<dbReference type="InterPro" id="IPR001117">
    <property type="entry name" value="Cu-oxidase_2nd"/>
</dbReference>
<dbReference type="PROSITE" id="PS00079">
    <property type="entry name" value="MULTICOPPER_OXIDASE1"/>
    <property type="match status" value="1"/>
</dbReference>
<sequence length="642" mass="69743">MWCSRALPLLALLSPALAGVQEIWWNVTYVQDANPDGLFKRRVIGVNGTWPPPPIEVSTTDSLLVHTTNGIDKPITLHHHGMYFNSTSWMDGALAVSQCGIPPGQTFDYVVPIDTSGQVGTYWAHGHANGIYVDGLRTPLLLHSPNETYAGQYDAEFTVVLGDWYHTEQPILSEQFINIANPGGAEPIPGELPYPVSPGDSAIVYFSQNGSYLAPISGSNPSPVTSAVGFNENATLPFQPGKTYRLRVINTSAFAGFFFWIDGHEMRIIEADGTDTQEQSVDMLSLSVAQRYSVLVTARNDTSSNWAIHANMDTTMFDKVPSGLNPNVTSSITYASSSDLTILSPVSSYTMVNDSALVPVVAVPAPPPTNTFELMFNFQTTSDGTNHAFVNDLVYNQPLVPAIVSALTLGENATSQEAYGPYSFVLNYEDVIDIVVMNADTGQHPFHLHGHKMQIVNKAVDYTSNDTSLNPPLIEGQTNPMRRDTIMIPGGGSVTLRFVADNPGAWLFHCHIEWHLESGLAVQFIEAPLLVQERAQGVVPSSLSEQCTALGNPSSGNAAGHASATDLSGLPLGPWEQKLGWLTKGILAMAGCVLTALIGIFSVLWYSTGGVITEEEMEEEVRHRLDEKKKKGKMFGLFKKRT</sequence>
<evidence type="ECO:0000256" key="1">
    <source>
        <dbReference type="ARBA" id="ARBA00010609"/>
    </source>
</evidence>
<dbReference type="GO" id="GO:0005507">
    <property type="term" value="F:copper ion binding"/>
    <property type="evidence" value="ECO:0007669"/>
    <property type="project" value="InterPro"/>
</dbReference>
<dbReference type="Gene3D" id="2.60.40.420">
    <property type="entry name" value="Cupredoxins - blue copper proteins"/>
    <property type="match status" value="3"/>
</dbReference>
<dbReference type="AlphaFoldDB" id="A0A1J8QM28"/>
<dbReference type="InterPro" id="IPR008972">
    <property type="entry name" value="Cupredoxin"/>
</dbReference>
<evidence type="ECO:0000259" key="11">
    <source>
        <dbReference type="Pfam" id="PF07731"/>
    </source>
</evidence>
<keyword evidence="7" id="KW-0325">Glycoprotein</keyword>
<keyword evidence="5" id="KW-0186">Copper</keyword>
<keyword evidence="4" id="KW-0560">Oxidoreductase</keyword>
<comment type="caution">
    <text evidence="13">The sequence shown here is derived from an EMBL/GenBank/DDBJ whole genome shotgun (WGS) entry which is preliminary data.</text>
</comment>
<feature type="domain" description="Plastocyanin-like" evidence="12">
    <location>
        <begin position="32"/>
        <end position="146"/>
    </location>
</feature>
<keyword evidence="8" id="KW-0472">Membrane</keyword>
<evidence type="ECO:0000256" key="9">
    <source>
        <dbReference type="SAM" id="SignalP"/>
    </source>
</evidence>
<keyword evidence="14" id="KW-1185">Reference proteome</keyword>
<accession>A0A1J8QM28</accession>
<dbReference type="Pfam" id="PF00394">
    <property type="entry name" value="Cu-oxidase"/>
    <property type="match status" value="1"/>
</dbReference>
<dbReference type="EMBL" id="LVVM01000338">
    <property type="protein sequence ID" value="OJA20939.1"/>
    <property type="molecule type" value="Genomic_DNA"/>
</dbReference>
<evidence type="ECO:0000256" key="8">
    <source>
        <dbReference type="SAM" id="Phobius"/>
    </source>
</evidence>
<protein>
    <submittedName>
        <fullName evidence="13">Uncharacterized protein</fullName>
    </submittedName>
</protein>
<dbReference type="STRING" id="180088.A0A1J8QM28"/>
<dbReference type="GO" id="GO:0033215">
    <property type="term" value="P:reductive iron assimilation"/>
    <property type="evidence" value="ECO:0007669"/>
    <property type="project" value="TreeGrafter"/>
</dbReference>
<dbReference type="InterPro" id="IPR002355">
    <property type="entry name" value="Cu_oxidase_Cu_BS"/>
</dbReference>
<comment type="similarity">
    <text evidence="1">Belongs to the multicopper oxidase family.</text>
</comment>